<dbReference type="PANTHER" id="PTHR14969">
    <property type="entry name" value="SPHINGOSINE-1-PHOSPHATE PHOSPHOHYDROLASE"/>
    <property type="match status" value="1"/>
</dbReference>
<protein>
    <recommendedName>
        <fullName evidence="8">Phosphatidic acid phosphatase type 2/haloperoxidase domain-containing protein</fullName>
    </recommendedName>
</protein>
<dbReference type="Gene3D" id="1.20.144.10">
    <property type="entry name" value="Phosphatidic acid phosphatase type 2/haloperoxidase"/>
    <property type="match status" value="1"/>
</dbReference>
<dbReference type="SUPFAM" id="SSF48317">
    <property type="entry name" value="Acid phosphatase/Vanadium-dependent haloperoxidase"/>
    <property type="match status" value="1"/>
</dbReference>
<evidence type="ECO:0000256" key="5">
    <source>
        <dbReference type="ARBA" id="ARBA00022989"/>
    </source>
</evidence>
<feature type="transmembrane region" description="Helical" evidence="7">
    <location>
        <begin position="83"/>
        <end position="103"/>
    </location>
</feature>
<keyword evidence="3 7" id="KW-0812">Transmembrane</keyword>
<gene>
    <name evidence="9" type="ORF">GCM10009851_25470</name>
</gene>
<feature type="transmembrane region" description="Helical" evidence="7">
    <location>
        <begin position="166"/>
        <end position="188"/>
    </location>
</feature>
<dbReference type="EMBL" id="BAAAQY010000007">
    <property type="protein sequence ID" value="GAA2239132.1"/>
    <property type="molecule type" value="Genomic_DNA"/>
</dbReference>
<dbReference type="CDD" id="cd03392">
    <property type="entry name" value="PAP2_like_2"/>
    <property type="match status" value="1"/>
</dbReference>
<comment type="caution">
    <text evidence="9">The sequence shown here is derived from an EMBL/GenBank/DDBJ whole genome shotgun (WGS) entry which is preliminary data.</text>
</comment>
<evidence type="ECO:0000256" key="4">
    <source>
        <dbReference type="ARBA" id="ARBA00022801"/>
    </source>
</evidence>
<keyword evidence="4" id="KW-0378">Hydrolase</keyword>
<evidence type="ECO:0000256" key="1">
    <source>
        <dbReference type="ARBA" id="ARBA00004651"/>
    </source>
</evidence>
<dbReference type="InterPro" id="IPR000326">
    <property type="entry name" value="PAP2/HPO"/>
</dbReference>
<organism evidence="9 10">
    <name type="scientific">Herbiconiux moechotypicola</name>
    <dbReference type="NCBI Taxonomy" id="637393"/>
    <lineage>
        <taxon>Bacteria</taxon>
        <taxon>Bacillati</taxon>
        <taxon>Actinomycetota</taxon>
        <taxon>Actinomycetes</taxon>
        <taxon>Micrococcales</taxon>
        <taxon>Microbacteriaceae</taxon>
        <taxon>Herbiconiux</taxon>
    </lineage>
</organism>
<sequence length="209" mass="22325">MVSAAVALLLVGLLALVLGLRHNPLPFAIDTEWMEEIVEHRSPVWDVPSLVMNSLGGGVIATFVVPLGVIAALLVFRRPWAALYFVLAVALSAGVVQVLKTLVGRARPEDMLVVSDFGSFPSGHSANAATLAVALGIVFARAWVWVAGAAYTVLMMLSRTYLGAHWLSDTVGGMLLGAGVAVLLWAPFALKLYTERSALHRPIWIRTAS</sequence>
<evidence type="ECO:0000256" key="6">
    <source>
        <dbReference type="ARBA" id="ARBA00023136"/>
    </source>
</evidence>
<dbReference type="PANTHER" id="PTHR14969:SF62">
    <property type="entry name" value="DECAPRENYLPHOSPHORYL-5-PHOSPHORIBOSE PHOSPHATASE RV3807C-RELATED"/>
    <property type="match status" value="1"/>
</dbReference>
<keyword evidence="2" id="KW-1003">Cell membrane</keyword>
<evidence type="ECO:0000259" key="8">
    <source>
        <dbReference type="SMART" id="SM00014"/>
    </source>
</evidence>
<feature type="transmembrane region" description="Helical" evidence="7">
    <location>
        <begin position="55"/>
        <end position="76"/>
    </location>
</feature>
<dbReference type="Pfam" id="PF01569">
    <property type="entry name" value="PAP2"/>
    <property type="match status" value="1"/>
</dbReference>
<proteinExistence type="predicted"/>
<dbReference type="InterPro" id="IPR036938">
    <property type="entry name" value="PAP2/HPO_sf"/>
</dbReference>
<name>A0ABP5QPR7_9MICO</name>
<feature type="domain" description="Phosphatidic acid phosphatase type 2/haloperoxidase" evidence="8">
    <location>
        <begin position="82"/>
        <end position="185"/>
    </location>
</feature>
<accession>A0ABP5QPR7</accession>
<dbReference type="Proteomes" id="UP001500929">
    <property type="component" value="Unassembled WGS sequence"/>
</dbReference>
<evidence type="ECO:0000256" key="2">
    <source>
        <dbReference type="ARBA" id="ARBA00022475"/>
    </source>
</evidence>
<feature type="transmembrane region" description="Helical" evidence="7">
    <location>
        <begin position="128"/>
        <end position="154"/>
    </location>
</feature>
<evidence type="ECO:0000256" key="7">
    <source>
        <dbReference type="SAM" id="Phobius"/>
    </source>
</evidence>
<reference evidence="10" key="1">
    <citation type="journal article" date="2019" name="Int. J. Syst. Evol. Microbiol.">
        <title>The Global Catalogue of Microorganisms (GCM) 10K type strain sequencing project: providing services to taxonomists for standard genome sequencing and annotation.</title>
        <authorList>
            <consortium name="The Broad Institute Genomics Platform"/>
            <consortium name="The Broad Institute Genome Sequencing Center for Infectious Disease"/>
            <person name="Wu L."/>
            <person name="Ma J."/>
        </authorList>
    </citation>
    <scope>NUCLEOTIDE SEQUENCE [LARGE SCALE GENOMIC DNA]</scope>
    <source>
        <strain evidence="10">JCM 16117</strain>
    </source>
</reference>
<keyword evidence="5 7" id="KW-1133">Transmembrane helix</keyword>
<dbReference type="SMART" id="SM00014">
    <property type="entry name" value="acidPPc"/>
    <property type="match status" value="1"/>
</dbReference>
<evidence type="ECO:0000313" key="9">
    <source>
        <dbReference type="EMBL" id="GAA2239132.1"/>
    </source>
</evidence>
<evidence type="ECO:0000313" key="10">
    <source>
        <dbReference type="Proteomes" id="UP001500929"/>
    </source>
</evidence>
<evidence type="ECO:0000256" key="3">
    <source>
        <dbReference type="ARBA" id="ARBA00022692"/>
    </source>
</evidence>
<keyword evidence="10" id="KW-1185">Reference proteome</keyword>
<keyword evidence="6 7" id="KW-0472">Membrane</keyword>
<comment type="subcellular location">
    <subcellularLocation>
        <location evidence="1">Cell membrane</location>
        <topology evidence="1">Multi-pass membrane protein</topology>
    </subcellularLocation>
</comment>